<accession>B9RAR2</accession>
<gene>
    <name evidence="2" type="ORF">RCOM_1508040</name>
</gene>
<evidence type="ECO:0000313" key="2">
    <source>
        <dbReference type="EMBL" id="EEF51889.1"/>
    </source>
</evidence>
<proteinExistence type="predicted"/>
<dbReference type="InParanoid" id="B9RAR2"/>
<dbReference type="PANTHER" id="PTHR31268">
    <property type="match status" value="1"/>
</dbReference>
<dbReference type="EMBL" id="EQ973773">
    <property type="protein sequence ID" value="EEF51889.1"/>
    <property type="molecule type" value="Genomic_DNA"/>
</dbReference>
<dbReference type="Proteomes" id="UP000008311">
    <property type="component" value="Unassembled WGS sequence"/>
</dbReference>
<organism evidence="2 3">
    <name type="scientific">Ricinus communis</name>
    <name type="common">Castor bean</name>
    <dbReference type="NCBI Taxonomy" id="3988"/>
    <lineage>
        <taxon>Eukaryota</taxon>
        <taxon>Viridiplantae</taxon>
        <taxon>Streptophyta</taxon>
        <taxon>Embryophyta</taxon>
        <taxon>Tracheophyta</taxon>
        <taxon>Spermatophyta</taxon>
        <taxon>Magnoliopsida</taxon>
        <taxon>eudicotyledons</taxon>
        <taxon>Gunneridae</taxon>
        <taxon>Pentapetalae</taxon>
        <taxon>rosids</taxon>
        <taxon>fabids</taxon>
        <taxon>Malpighiales</taxon>
        <taxon>Euphorbiaceae</taxon>
        <taxon>Acalyphoideae</taxon>
        <taxon>Acalypheae</taxon>
        <taxon>Ricinus</taxon>
    </lineage>
</organism>
<dbReference type="Pfam" id="PF05691">
    <property type="entry name" value="Raffinose_syn"/>
    <property type="match status" value="1"/>
</dbReference>
<name>B9RAR2_RICCO</name>
<dbReference type="AlphaFoldDB" id="B9RAR2"/>
<dbReference type="PANTHER" id="PTHR31268:SF10">
    <property type="entry name" value="GALACTINOL--SUCROSE GALACTOSYLTRANSFERASE"/>
    <property type="match status" value="1"/>
</dbReference>
<reference evidence="3" key="1">
    <citation type="journal article" date="2010" name="Nat. Biotechnol.">
        <title>Draft genome sequence of the oilseed species Ricinus communis.</title>
        <authorList>
            <person name="Chan A.P."/>
            <person name="Crabtree J."/>
            <person name="Zhao Q."/>
            <person name="Lorenzi H."/>
            <person name="Orvis J."/>
            <person name="Puiu D."/>
            <person name="Melake-Berhan A."/>
            <person name="Jones K.M."/>
            <person name="Redman J."/>
            <person name="Chen G."/>
            <person name="Cahoon E.B."/>
            <person name="Gedil M."/>
            <person name="Stanke M."/>
            <person name="Haas B.J."/>
            <person name="Wortman J.R."/>
            <person name="Fraser-Liggett C.M."/>
            <person name="Ravel J."/>
            <person name="Rabinowicz P.D."/>
        </authorList>
    </citation>
    <scope>NUCLEOTIDE SEQUENCE [LARGE SCALE GENOMIC DNA]</scope>
    <source>
        <strain evidence="3">cv. Hale</strain>
    </source>
</reference>
<evidence type="ECO:0000256" key="1">
    <source>
        <dbReference type="ARBA" id="ARBA00023277"/>
    </source>
</evidence>
<keyword evidence="1" id="KW-0119">Carbohydrate metabolism</keyword>
<dbReference type="STRING" id="3988.B9RAR2"/>
<dbReference type="InterPro" id="IPR008811">
    <property type="entry name" value="Glycosyl_hydrolases_36"/>
</dbReference>
<keyword evidence="3" id="KW-1185">Reference proteome</keyword>
<evidence type="ECO:0000313" key="3">
    <source>
        <dbReference type="Proteomes" id="UP000008311"/>
    </source>
</evidence>
<protein>
    <submittedName>
        <fullName evidence="2">Uncharacterized protein</fullName>
    </submittedName>
</protein>
<sequence>MTISATPSIKDECLTVRGKVVLRDVPPSVVVSPASDESAFHGAAAASPNSYHVFNLGILEAQDDMPLQVKNLVVDTKFWKFRTRCACRNTNASYRSKGRVYSGCKRPGVTGVSEDFTQMSLLSDIAYCHCNNLLQGEIVVPDWDMFYSDDYMADSHAAARAIGGVCSVCKGWQVFSIAREQELGRLVARYVRTSESAPHISGYNLLRMLIHLNILQKKSVVEIVLHMHSIQVIMWGRKKSSFRFLAKNGKERAKLKLKPGKNLNKKNCKKRLHEEARPPLHIIFQNALELEVAHQLLTDSIMFKSIVVKPFMIK</sequence>